<name>A0A6S7H015_PARCT</name>
<dbReference type="Proteomes" id="UP001152795">
    <property type="component" value="Unassembled WGS sequence"/>
</dbReference>
<proteinExistence type="predicted"/>
<dbReference type="Gene3D" id="3.10.10.10">
    <property type="entry name" value="HIV Type 1 Reverse Transcriptase, subunit A, domain 1"/>
    <property type="match status" value="1"/>
</dbReference>
<feature type="non-terminal residue" evidence="2">
    <location>
        <position position="98"/>
    </location>
</feature>
<feature type="region of interest" description="Disordered" evidence="1">
    <location>
        <begin position="21"/>
        <end position="41"/>
    </location>
</feature>
<evidence type="ECO:0000256" key="1">
    <source>
        <dbReference type="SAM" id="MobiDB-lite"/>
    </source>
</evidence>
<dbReference type="AlphaFoldDB" id="A0A6S7H015"/>
<organism evidence="2 3">
    <name type="scientific">Paramuricea clavata</name>
    <name type="common">Red gorgonian</name>
    <name type="synonym">Violescent sea-whip</name>
    <dbReference type="NCBI Taxonomy" id="317549"/>
    <lineage>
        <taxon>Eukaryota</taxon>
        <taxon>Metazoa</taxon>
        <taxon>Cnidaria</taxon>
        <taxon>Anthozoa</taxon>
        <taxon>Octocorallia</taxon>
        <taxon>Malacalcyonacea</taxon>
        <taxon>Plexauridae</taxon>
        <taxon>Paramuricea</taxon>
    </lineage>
</organism>
<evidence type="ECO:0000313" key="3">
    <source>
        <dbReference type="Proteomes" id="UP001152795"/>
    </source>
</evidence>
<protein>
    <submittedName>
        <fullName evidence="2">Uncharacterized protein</fullName>
    </submittedName>
</protein>
<keyword evidence="3" id="KW-1185">Reference proteome</keyword>
<feature type="compositionally biased region" description="Polar residues" evidence="1">
    <location>
        <begin position="21"/>
        <end position="37"/>
    </location>
</feature>
<evidence type="ECO:0000313" key="2">
    <source>
        <dbReference type="EMBL" id="CAB3997175.1"/>
    </source>
</evidence>
<sequence length="98" mass="11328">DLLYIPLEKLRLQWGHSWATSQATTEKAEQPQQQIPVTQEGDFPVQTQRPYQIRFSAEETQIIDSEILKYLSKHVIEPVCVTPESFVSTIFIRPKKDG</sequence>
<reference evidence="2" key="1">
    <citation type="submission" date="2020-04" db="EMBL/GenBank/DDBJ databases">
        <authorList>
            <person name="Alioto T."/>
            <person name="Alioto T."/>
            <person name="Gomez Garrido J."/>
        </authorList>
    </citation>
    <scope>NUCLEOTIDE SEQUENCE</scope>
    <source>
        <strain evidence="2">A484AB</strain>
    </source>
</reference>
<accession>A0A6S7H015</accession>
<dbReference type="EMBL" id="CACRXK020003041">
    <property type="protein sequence ID" value="CAB3997175.1"/>
    <property type="molecule type" value="Genomic_DNA"/>
</dbReference>
<comment type="caution">
    <text evidence="2">The sequence shown here is derived from an EMBL/GenBank/DDBJ whole genome shotgun (WGS) entry which is preliminary data.</text>
</comment>
<gene>
    <name evidence="2" type="ORF">PACLA_8A086664</name>
</gene>